<dbReference type="PROSITE" id="PS51257">
    <property type="entry name" value="PROKAR_LIPOPROTEIN"/>
    <property type="match status" value="1"/>
</dbReference>
<dbReference type="Proteomes" id="UP000646548">
    <property type="component" value="Unassembled WGS sequence"/>
</dbReference>
<evidence type="ECO:0000313" key="2">
    <source>
        <dbReference type="EMBL" id="KAF6726307.1"/>
    </source>
</evidence>
<proteinExistence type="predicted"/>
<keyword evidence="1" id="KW-1133">Transmembrane helix</keyword>
<sequence>MKCGLDVKVNICCTSHAHPSRFLLLVVHQGLLFSCTYILLCAADYRFMFFFATADQKCTCLLKPLKTDSMKVVRATSPQVGVESKVYLLEKPKIGKLRNTLHLPHGRRHL</sequence>
<gene>
    <name evidence="2" type="ORF">FQA47_012320</name>
</gene>
<feature type="transmembrane region" description="Helical" evidence="1">
    <location>
        <begin position="22"/>
        <end position="43"/>
    </location>
</feature>
<accession>A0A834C611</accession>
<reference evidence="2" key="1">
    <citation type="journal article" name="BMC Genomics">
        <title>Long-read sequencing and de novo genome assembly of marine medaka (Oryzias melastigma).</title>
        <authorList>
            <person name="Liang P."/>
            <person name="Saqib H.S.A."/>
            <person name="Ni X."/>
            <person name="Shen Y."/>
        </authorList>
    </citation>
    <scope>NUCLEOTIDE SEQUENCE</scope>
    <source>
        <strain evidence="2">Bigg-433</strain>
    </source>
</reference>
<dbReference type="EMBL" id="WKFB01000336">
    <property type="protein sequence ID" value="KAF6726307.1"/>
    <property type="molecule type" value="Genomic_DNA"/>
</dbReference>
<dbReference type="AlphaFoldDB" id="A0A834C611"/>
<protein>
    <submittedName>
        <fullName evidence="2">Uncharacterized protein</fullName>
    </submittedName>
</protein>
<keyword evidence="1" id="KW-0472">Membrane</keyword>
<name>A0A834C611_ORYME</name>
<comment type="caution">
    <text evidence="2">The sequence shown here is derived from an EMBL/GenBank/DDBJ whole genome shotgun (WGS) entry which is preliminary data.</text>
</comment>
<evidence type="ECO:0000256" key="1">
    <source>
        <dbReference type="SAM" id="Phobius"/>
    </source>
</evidence>
<evidence type="ECO:0000313" key="3">
    <source>
        <dbReference type="Proteomes" id="UP000646548"/>
    </source>
</evidence>
<organism evidence="2 3">
    <name type="scientific">Oryzias melastigma</name>
    <name type="common">Marine medaka</name>
    <dbReference type="NCBI Taxonomy" id="30732"/>
    <lineage>
        <taxon>Eukaryota</taxon>
        <taxon>Metazoa</taxon>
        <taxon>Chordata</taxon>
        <taxon>Craniata</taxon>
        <taxon>Vertebrata</taxon>
        <taxon>Euteleostomi</taxon>
        <taxon>Actinopterygii</taxon>
        <taxon>Neopterygii</taxon>
        <taxon>Teleostei</taxon>
        <taxon>Neoteleostei</taxon>
        <taxon>Acanthomorphata</taxon>
        <taxon>Ovalentaria</taxon>
        <taxon>Atherinomorphae</taxon>
        <taxon>Beloniformes</taxon>
        <taxon>Adrianichthyidae</taxon>
        <taxon>Oryziinae</taxon>
        <taxon>Oryzias</taxon>
    </lineage>
</organism>
<keyword evidence="1" id="KW-0812">Transmembrane</keyword>